<dbReference type="Proteomes" id="UP000195880">
    <property type="component" value="Chromosome"/>
</dbReference>
<evidence type="ECO:0000313" key="3">
    <source>
        <dbReference type="Proteomes" id="UP000195880"/>
    </source>
</evidence>
<feature type="region of interest" description="Disordered" evidence="1">
    <location>
        <begin position="1"/>
        <end position="60"/>
    </location>
</feature>
<evidence type="ECO:0000313" key="2">
    <source>
        <dbReference type="EMBL" id="ARX81465.1"/>
    </source>
</evidence>
<gene>
    <name evidence="2" type="ORF">SMD44_00863</name>
</gene>
<accession>A0A1Z1W4X2</accession>
<feature type="compositionally biased region" description="Polar residues" evidence="1">
    <location>
        <begin position="8"/>
        <end position="26"/>
    </location>
</feature>
<dbReference type="AlphaFoldDB" id="A0A1Z1W4X2"/>
<protein>
    <submittedName>
        <fullName evidence="2">Uncharacterized protein</fullName>
    </submittedName>
</protein>
<evidence type="ECO:0000256" key="1">
    <source>
        <dbReference type="SAM" id="MobiDB-lite"/>
    </source>
</evidence>
<dbReference type="EMBL" id="CP021748">
    <property type="protein sequence ID" value="ARX81465.1"/>
    <property type="molecule type" value="Genomic_DNA"/>
</dbReference>
<keyword evidence="3" id="KW-1185">Reference proteome</keyword>
<proteinExistence type="predicted"/>
<name>A0A1Z1W4X2_9ACTN</name>
<organism evidence="2 3">
    <name type="scientific">Streptomyces alboflavus</name>
    <dbReference type="NCBI Taxonomy" id="67267"/>
    <lineage>
        <taxon>Bacteria</taxon>
        <taxon>Bacillati</taxon>
        <taxon>Actinomycetota</taxon>
        <taxon>Actinomycetes</taxon>
        <taxon>Kitasatosporales</taxon>
        <taxon>Streptomycetaceae</taxon>
        <taxon>Streptomyces</taxon>
    </lineage>
</organism>
<sequence>MEGRATPTIETSSASRNIAAHSTSSVPHRRGVQRSWDGEAEPAGPAWPVRPVEPEGAEKS</sequence>
<reference evidence="2 3" key="1">
    <citation type="submission" date="2017-05" db="EMBL/GenBank/DDBJ databases">
        <title>Streptomyces alboflavus Genome sequencing and assembly.</title>
        <authorList>
            <person name="Wang Y."/>
            <person name="Du B."/>
            <person name="Ding Y."/>
            <person name="Liu H."/>
            <person name="Hou Q."/>
            <person name="Liu K."/>
            <person name="Wang C."/>
            <person name="Yao L."/>
        </authorList>
    </citation>
    <scope>NUCLEOTIDE SEQUENCE [LARGE SCALE GENOMIC DNA]</scope>
    <source>
        <strain evidence="2 3">MDJK44</strain>
    </source>
</reference>
<dbReference type="KEGG" id="salf:SMD44_00863"/>